<sequence length="163" mass="18546">MKRYFSHKAFIPLLLTTALIFASSSLIASTTDTSSHDKIIQRFIDDIQLLQNQVFTLAQSTFKECSKDKSNRITEINHINSSIEILNKEILEYLSTLPSISSQNSDTLLVQNALNLVKNSLYQIDLLSDATTNLEQFLILQEFFRLRVNATETLVGLRNLLSY</sequence>
<evidence type="ECO:0000313" key="2">
    <source>
        <dbReference type="EMBL" id="MDA3731560.1"/>
    </source>
</evidence>
<evidence type="ECO:0000256" key="1">
    <source>
        <dbReference type="SAM" id="SignalP"/>
    </source>
</evidence>
<comment type="caution">
    <text evidence="2">The sequence shown here is derived from an EMBL/GenBank/DDBJ whole genome shotgun (WGS) entry which is preliminary data.</text>
</comment>
<feature type="chain" id="PRO_5041324057" evidence="1">
    <location>
        <begin position="29"/>
        <end position="163"/>
    </location>
</feature>
<reference evidence="2" key="1">
    <citation type="journal article" date="2023" name="Int. J. Syst. Evol. Microbiol.">
        <title>&lt;i&gt;Holtiella tumoricola&lt;/i&gt; gen. nov. sp. nov., isolated from a human clinical sample.</title>
        <authorList>
            <person name="Allen-Vercoe E."/>
            <person name="Daigneault M.C."/>
            <person name="Vancuren S.J."/>
            <person name="Cochrane K."/>
            <person name="O'Neal L.L."/>
            <person name="Sankaranarayanan K."/>
            <person name="Lawson P.A."/>
        </authorList>
    </citation>
    <scope>NUCLEOTIDE SEQUENCE</scope>
    <source>
        <strain evidence="2">CC70A</strain>
    </source>
</reference>
<gene>
    <name evidence="2" type="ORF">PBV87_08745</name>
</gene>
<evidence type="ECO:0000313" key="3">
    <source>
        <dbReference type="Proteomes" id="UP001169242"/>
    </source>
</evidence>
<accession>A0AA42DM90</accession>
<dbReference type="RefSeq" id="WP_271011927.1">
    <property type="nucleotide sequence ID" value="NZ_JAQIFT010000039.1"/>
</dbReference>
<dbReference type="EMBL" id="JAQIFT010000039">
    <property type="protein sequence ID" value="MDA3731560.1"/>
    <property type="molecule type" value="Genomic_DNA"/>
</dbReference>
<dbReference type="Proteomes" id="UP001169242">
    <property type="component" value="Unassembled WGS sequence"/>
</dbReference>
<feature type="signal peptide" evidence="1">
    <location>
        <begin position="1"/>
        <end position="28"/>
    </location>
</feature>
<keyword evidence="1" id="KW-0732">Signal</keyword>
<name>A0AA42DM90_9FIRM</name>
<proteinExistence type="predicted"/>
<dbReference type="AlphaFoldDB" id="A0AA42DM90"/>
<protein>
    <submittedName>
        <fullName evidence="2">Uncharacterized protein</fullName>
    </submittedName>
</protein>
<organism evidence="2 3">
    <name type="scientific">Holtiella tumoricola</name>
    <dbReference type="NCBI Taxonomy" id="3018743"/>
    <lineage>
        <taxon>Bacteria</taxon>
        <taxon>Bacillati</taxon>
        <taxon>Bacillota</taxon>
        <taxon>Clostridia</taxon>
        <taxon>Lachnospirales</taxon>
        <taxon>Cellulosilyticaceae</taxon>
        <taxon>Holtiella</taxon>
    </lineage>
</organism>
<keyword evidence="3" id="KW-1185">Reference proteome</keyword>